<dbReference type="AlphaFoldDB" id="A0A154PMN4"/>
<organism evidence="1 2">
    <name type="scientific">Dufourea novaeangliae</name>
    <name type="common">Sweat bee</name>
    <dbReference type="NCBI Taxonomy" id="178035"/>
    <lineage>
        <taxon>Eukaryota</taxon>
        <taxon>Metazoa</taxon>
        <taxon>Ecdysozoa</taxon>
        <taxon>Arthropoda</taxon>
        <taxon>Hexapoda</taxon>
        <taxon>Insecta</taxon>
        <taxon>Pterygota</taxon>
        <taxon>Neoptera</taxon>
        <taxon>Endopterygota</taxon>
        <taxon>Hymenoptera</taxon>
        <taxon>Apocrita</taxon>
        <taxon>Aculeata</taxon>
        <taxon>Apoidea</taxon>
        <taxon>Anthophila</taxon>
        <taxon>Halictidae</taxon>
        <taxon>Rophitinae</taxon>
        <taxon>Dufourea</taxon>
    </lineage>
</organism>
<dbReference type="EMBL" id="KQ434981">
    <property type="protein sequence ID" value="KZC13112.1"/>
    <property type="molecule type" value="Genomic_DNA"/>
</dbReference>
<reference evidence="1 2" key="1">
    <citation type="submission" date="2015-07" db="EMBL/GenBank/DDBJ databases">
        <title>The genome of Dufourea novaeangliae.</title>
        <authorList>
            <person name="Pan H."/>
            <person name="Kapheim K."/>
        </authorList>
    </citation>
    <scope>NUCLEOTIDE SEQUENCE [LARGE SCALE GENOMIC DNA]</scope>
    <source>
        <strain evidence="1">0120121106</strain>
        <tissue evidence="1">Whole body</tissue>
    </source>
</reference>
<evidence type="ECO:0000313" key="2">
    <source>
        <dbReference type="Proteomes" id="UP000076502"/>
    </source>
</evidence>
<sequence length="54" mass="6458">MDERTDETDQRIWSFVRNMIAQRSDVRIYSRLSRLLSPERLIVLPSSPFAAFMR</sequence>
<accession>A0A154PMN4</accession>
<proteinExistence type="predicted"/>
<name>A0A154PMN4_DUFNO</name>
<evidence type="ECO:0000313" key="1">
    <source>
        <dbReference type="EMBL" id="KZC13112.1"/>
    </source>
</evidence>
<keyword evidence="2" id="KW-1185">Reference proteome</keyword>
<dbReference type="Proteomes" id="UP000076502">
    <property type="component" value="Unassembled WGS sequence"/>
</dbReference>
<protein>
    <submittedName>
        <fullName evidence="1">Uncharacterized protein</fullName>
    </submittedName>
</protein>
<gene>
    <name evidence="1" type="ORF">WN55_05535</name>
</gene>